<keyword evidence="7" id="KW-0493">Microtubule</keyword>
<dbReference type="PANTHER" id="PTHR32017">
    <property type="entry name" value="SPINDLE AND KINETOCHORE-ASSOCIATED PROTEIN 2"/>
    <property type="match status" value="1"/>
</dbReference>
<reference evidence="16" key="1">
    <citation type="journal article" date="2025" name="Foods">
        <title>Unveiling the Microbial Signatures of Arabica Coffee Cherries: Insights into Ripeness Specific Diversity, Functional Traits, and Implications for Quality and Safety.</title>
        <authorList>
            <consortium name="RefSeq"/>
            <person name="Tenea G.N."/>
            <person name="Cifuentes V."/>
            <person name="Reyes P."/>
            <person name="Cevallos-Vallejos M."/>
        </authorList>
    </citation>
    <scope>NUCLEOTIDE SEQUENCE [LARGE SCALE GENOMIC DNA]</scope>
</reference>
<organism evidence="16 17">
    <name type="scientific">Coffea arabica</name>
    <name type="common">Arabian coffee</name>
    <dbReference type="NCBI Taxonomy" id="13443"/>
    <lineage>
        <taxon>Eukaryota</taxon>
        <taxon>Viridiplantae</taxon>
        <taxon>Streptophyta</taxon>
        <taxon>Embryophyta</taxon>
        <taxon>Tracheophyta</taxon>
        <taxon>Spermatophyta</taxon>
        <taxon>Magnoliopsida</taxon>
        <taxon>eudicotyledons</taxon>
        <taxon>Gunneridae</taxon>
        <taxon>Pentapetalae</taxon>
        <taxon>asterids</taxon>
        <taxon>lamiids</taxon>
        <taxon>Gentianales</taxon>
        <taxon>Rubiaceae</taxon>
        <taxon>Ixoroideae</taxon>
        <taxon>Gardenieae complex</taxon>
        <taxon>Bertiereae - Coffeeae clade</taxon>
        <taxon>Coffeeae</taxon>
        <taxon>Coffea</taxon>
    </lineage>
</organism>
<keyword evidence="4" id="KW-0158">Chromosome</keyword>
<keyword evidence="5" id="KW-0963">Cytoplasm</keyword>
<evidence type="ECO:0000256" key="10">
    <source>
        <dbReference type="ARBA" id="ARBA00023212"/>
    </source>
</evidence>
<dbReference type="Pfam" id="PF16740">
    <property type="entry name" value="SKA2"/>
    <property type="match status" value="1"/>
</dbReference>
<keyword evidence="8" id="KW-0498">Mitosis</keyword>
<dbReference type="GO" id="GO:0005876">
    <property type="term" value="C:spindle microtubule"/>
    <property type="evidence" value="ECO:0007669"/>
    <property type="project" value="InterPro"/>
</dbReference>
<proteinExistence type="inferred from homology"/>
<evidence type="ECO:0000256" key="5">
    <source>
        <dbReference type="ARBA" id="ARBA00022490"/>
    </source>
</evidence>
<dbReference type="GO" id="GO:0000278">
    <property type="term" value="P:mitotic cell cycle"/>
    <property type="evidence" value="ECO:0007669"/>
    <property type="project" value="TreeGrafter"/>
</dbReference>
<dbReference type="GeneID" id="113737301"/>
<dbReference type="RefSeq" id="XP_027120352.2">
    <property type="nucleotide sequence ID" value="XM_027264551.2"/>
</dbReference>
<dbReference type="InterPro" id="IPR026762">
    <property type="entry name" value="Ska2"/>
</dbReference>
<dbReference type="GO" id="GO:0051301">
    <property type="term" value="P:cell division"/>
    <property type="evidence" value="ECO:0007669"/>
    <property type="project" value="UniProtKB-KW"/>
</dbReference>
<evidence type="ECO:0000256" key="14">
    <source>
        <dbReference type="SAM" id="Coils"/>
    </source>
</evidence>
<evidence type="ECO:0000256" key="2">
    <source>
        <dbReference type="ARBA" id="ARBA00004629"/>
    </source>
</evidence>
<dbReference type="GO" id="GO:0000940">
    <property type="term" value="C:outer kinetochore"/>
    <property type="evidence" value="ECO:0007669"/>
    <property type="project" value="InterPro"/>
</dbReference>
<dbReference type="OrthoDB" id="193920at2759"/>
<evidence type="ECO:0000256" key="7">
    <source>
        <dbReference type="ARBA" id="ARBA00022701"/>
    </source>
</evidence>
<dbReference type="Gene3D" id="6.10.250.1380">
    <property type="match status" value="1"/>
</dbReference>
<evidence type="ECO:0000256" key="12">
    <source>
        <dbReference type="ARBA" id="ARBA00023328"/>
    </source>
</evidence>
<protein>
    <recommendedName>
        <fullName evidence="13">Protein FAM33A</fullName>
    </recommendedName>
</protein>
<evidence type="ECO:0000256" key="9">
    <source>
        <dbReference type="ARBA" id="ARBA00022838"/>
    </source>
</evidence>
<reference evidence="17" key="2">
    <citation type="submission" date="2025-08" db="UniProtKB">
        <authorList>
            <consortium name="RefSeq"/>
        </authorList>
    </citation>
    <scope>IDENTIFICATION</scope>
    <source>
        <tissue evidence="17">Leaves</tissue>
    </source>
</reference>
<keyword evidence="10" id="KW-0206">Cytoskeleton</keyword>
<feature type="domain" description="Ska2 N-terminal" evidence="15">
    <location>
        <begin position="15"/>
        <end position="123"/>
    </location>
</feature>
<accession>A0A6P6X3A5</accession>
<evidence type="ECO:0000256" key="1">
    <source>
        <dbReference type="ARBA" id="ARBA00004186"/>
    </source>
</evidence>
<evidence type="ECO:0000259" key="15">
    <source>
        <dbReference type="Pfam" id="PF16740"/>
    </source>
</evidence>
<dbReference type="PANTHER" id="PTHR32017:SF3">
    <property type="entry name" value="SPINDLE AND KINETOCHORE-ASSOCIATED PROTEIN 2"/>
    <property type="match status" value="1"/>
</dbReference>
<evidence type="ECO:0000313" key="16">
    <source>
        <dbReference type="Proteomes" id="UP001652660"/>
    </source>
</evidence>
<name>A0A6P6X3A5_COFAR</name>
<evidence type="ECO:0000256" key="11">
    <source>
        <dbReference type="ARBA" id="ARBA00023306"/>
    </source>
</evidence>
<evidence type="ECO:0000256" key="3">
    <source>
        <dbReference type="ARBA" id="ARBA00010684"/>
    </source>
</evidence>
<dbReference type="Proteomes" id="UP001652660">
    <property type="component" value="Chromosome 3e"/>
</dbReference>
<feature type="coiled-coil region" evidence="14">
    <location>
        <begin position="60"/>
        <end position="87"/>
    </location>
</feature>
<keyword evidence="11" id="KW-0131">Cell cycle</keyword>
<comment type="subcellular location">
    <subcellularLocation>
        <location evidence="2">Chromosome</location>
        <location evidence="2">Centromere</location>
        <location evidence="2">Kinetochore</location>
    </subcellularLocation>
    <subcellularLocation>
        <location evidence="1">Cytoplasm</location>
        <location evidence="1">Cytoskeleton</location>
        <location evidence="1">Spindle</location>
    </subcellularLocation>
</comment>
<evidence type="ECO:0000256" key="8">
    <source>
        <dbReference type="ARBA" id="ARBA00022776"/>
    </source>
</evidence>
<keyword evidence="12" id="KW-0137">Centromere</keyword>
<keyword evidence="14" id="KW-0175">Coiled coil</keyword>
<evidence type="ECO:0000313" key="17">
    <source>
        <dbReference type="RefSeq" id="XP_027120352.2"/>
    </source>
</evidence>
<evidence type="ECO:0000256" key="4">
    <source>
        <dbReference type="ARBA" id="ARBA00022454"/>
    </source>
</evidence>
<keyword evidence="16" id="KW-1185">Reference proteome</keyword>
<dbReference type="InterPro" id="IPR042091">
    <property type="entry name" value="Ska2_N"/>
</dbReference>
<keyword evidence="6" id="KW-0132">Cell division</keyword>
<gene>
    <name evidence="17" type="primary">LOC113737301</name>
</gene>
<evidence type="ECO:0000256" key="13">
    <source>
        <dbReference type="ARBA" id="ARBA00029651"/>
    </source>
</evidence>
<dbReference type="GO" id="GO:0007059">
    <property type="term" value="P:chromosome segregation"/>
    <property type="evidence" value="ECO:0007669"/>
    <property type="project" value="InterPro"/>
</dbReference>
<keyword evidence="9" id="KW-0995">Kinetochore</keyword>
<comment type="similarity">
    <text evidence="3">Belongs to the SKA2 family.</text>
</comment>
<evidence type="ECO:0000256" key="6">
    <source>
        <dbReference type="ARBA" id="ARBA00022618"/>
    </source>
</evidence>
<sequence length="161" mass="18379">MGYDYDEQNEKHQHHEAVDGLFNLFNKANNDLAMLHDRLDKEFKQIYPDNANPMKLVARIKKIQEEVSSLNEQCRELLAAKQDLIDKARVILVGNRSLLQRLQASTGVPVTDDSNDSAYTNFNQIIEEWTVQVRSRTGDEKQESGPEDINHLLFSAIVPGN</sequence>
<dbReference type="GO" id="GO:0008017">
    <property type="term" value="F:microtubule binding"/>
    <property type="evidence" value="ECO:0007669"/>
    <property type="project" value="InterPro"/>
</dbReference>
<dbReference type="AlphaFoldDB" id="A0A6P6X3A5"/>